<proteinExistence type="predicted"/>
<accession>A0AAN7WMQ4</accession>
<dbReference type="AlphaFoldDB" id="A0AAN7WMQ4"/>
<protein>
    <submittedName>
        <fullName evidence="2">Uncharacterized protein</fullName>
    </submittedName>
</protein>
<comment type="caution">
    <text evidence="2">The sequence shown here is derived from an EMBL/GenBank/DDBJ whole genome shotgun (WGS) entry which is preliminary data.</text>
</comment>
<reference evidence="2 3" key="1">
    <citation type="journal article" date="2023" name="Genes (Basel)">
        <title>Chromosome-Level Genome Assembly and Circadian Gene Repertoire of the Patagonia Blennie Eleginops maclovinus-The Closest Ancestral Proxy of Antarctic Cryonotothenioids.</title>
        <authorList>
            <person name="Cheng C.C."/>
            <person name="Rivera-Colon A.G."/>
            <person name="Minhas B.F."/>
            <person name="Wilson L."/>
            <person name="Rayamajhi N."/>
            <person name="Vargas-Chacoff L."/>
            <person name="Catchen J.M."/>
        </authorList>
    </citation>
    <scope>NUCLEOTIDE SEQUENCE [LARGE SCALE GENOMIC DNA]</scope>
    <source>
        <strain evidence="2">JMC-PN-2008</strain>
    </source>
</reference>
<reference evidence="2 3" key="2">
    <citation type="journal article" date="2023" name="Mol. Biol. Evol.">
        <title>Genomics of Secondarily Temperate Adaptation in the Only Non-Antarctic Icefish.</title>
        <authorList>
            <person name="Rivera-Colon A.G."/>
            <person name="Rayamajhi N."/>
            <person name="Minhas B.F."/>
            <person name="Madrigal G."/>
            <person name="Bilyk K.T."/>
            <person name="Yoon V."/>
            <person name="Hune M."/>
            <person name="Gregory S."/>
            <person name="Cheng C.H.C."/>
            <person name="Catchen J.M."/>
        </authorList>
    </citation>
    <scope>NUCLEOTIDE SEQUENCE [LARGE SCALE GENOMIC DNA]</scope>
    <source>
        <strain evidence="2">JMC-PN-2008</strain>
    </source>
</reference>
<sequence>MLTSSNNTGVPGTGCSLQGPAKPGGCCFKDRKNREMLPSGTANRVRIRGTANQGIAWDSRKKMLHSGITQTGSVP</sequence>
<evidence type="ECO:0000256" key="1">
    <source>
        <dbReference type="SAM" id="MobiDB-lite"/>
    </source>
</evidence>
<dbReference type="Proteomes" id="UP001346869">
    <property type="component" value="Unassembled WGS sequence"/>
</dbReference>
<organism evidence="2 3">
    <name type="scientific">Eleginops maclovinus</name>
    <name type="common">Patagonian blennie</name>
    <name type="synonym">Eleginus maclovinus</name>
    <dbReference type="NCBI Taxonomy" id="56733"/>
    <lineage>
        <taxon>Eukaryota</taxon>
        <taxon>Metazoa</taxon>
        <taxon>Chordata</taxon>
        <taxon>Craniata</taxon>
        <taxon>Vertebrata</taxon>
        <taxon>Euteleostomi</taxon>
        <taxon>Actinopterygii</taxon>
        <taxon>Neopterygii</taxon>
        <taxon>Teleostei</taxon>
        <taxon>Neoteleostei</taxon>
        <taxon>Acanthomorphata</taxon>
        <taxon>Eupercaria</taxon>
        <taxon>Perciformes</taxon>
        <taxon>Notothenioidei</taxon>
        <taxon>Eleginopidae</taxon>
        <taxon>Eleginops</taxon>
    </lineage>
</organism>
<evidence type="ECO:0000313" key="2">
    <source>
        <dbReference type="EMBL" id="KAK5850351.1"/>
    </source>
</evidence>
<feature type="compositionally biased region" description="Polar residues" evidence="1">
    <location>
        <begin position="1"/>
        <end position="10"/>
    </location>
</feature>
<keyword evidence="3" id="KW-1185">Reference proteome</keyword>
<gene>
    <name evidence="2" type="ORF">PBY51_001240</name>
</gene>
<evidence type="ECO:0000313" key="3">
    <source>
        <dbReference type="Proteomes" id="UP001346869"/>
    </source>
</evidence>
<dbReference type="EMBL" id="JAUZQC010000022">
    <property type="protein sequence ID" value="KAK5850351.1"/>
    <property type="molecule type" value="Genomic_DNA"/>
</dbReference>
<feature type="region of interest" description="Disordered" evidence="1">
    <location>
        <begin position="1"/>
        <end position="22"/>
    </location>
</feature>
<name>A0AAN7WMQ4_ELEMC</name>